<comment type="caution">
    <text evidence="2">The sequence shown here is derived from an EMBL/GenBank/DDBJ whole genome shotgun (WGS) entry which is preliminary data.</text>
</comment>
<organism evidence="2 3">
    <name type="scientific">Paeniglutamicibacter kerguelensis</name>
    <dbReference type="NCBI Taxonomy" id="254788"/>
    <lineage>
        <taxon>Bacteria</taxon>
        <taxon>Bacillati</taxon>
        <taxon>Actinomycetota</taxon>
        <taxon>Actinomycetes</taxon>
        <taxon>Micrococcales</taxon>
        <taxon>Micrococcaceae</taxon>
        <taxon>Paeniglutamicibacter</taxon>
    </lineage>
</organism>
<feature type="region of interest" description="Disordered" evidence="1">
    <location>
        <begin position="1"/>
        <end position="36"/>
    </location>
</feature>
<proteinExistence type="predicted"/>
<evidence type="ECO:0000313" key="2">
    <source>
        <dbReference type="EMBL" id="MBP2384513.1"/>
    </source>
</evidence>
<sequence length="75" mass="8277">MNAPTALSVHSVLEETDLSEGKGVTGSNPVGGSTEIPVISRQKCPRTRGFNLPKSSPNQRIFRIGSTWRLWRKQN</sequence>
<evidence type="ECO:0000256" key="1">
    <source>
        <dbReference type="SAM" id="MobiDB-lite"/>
    </source>
</evidence>
<dbReference type="EMBL" id="JAGIOF010000001">
    <property type="protein sequence ID" value="MBP2384513.1"/>
    <property type="molecule type" value="Genomic_DNA"/>
</dbReference>
<accession>A0ABS4X813</accession>
<gene>
    <name evidence="2" type="ORF">JOF47_000024</name>
</gene>
<dbReference type="Proteomes" id="UP001296993">
    <property type="component" value="Unassembled WGS sequence"/>
</dbReference>
<name>A0ABS4X813_9MICC</name>
<reference evidence="2 3" key="1">
    <citation type="submission" date="2021-03" db="EMBL/GenBank/DDBJ databases">
        <title>Sequencing the genomes of 1000 actinobacteria strains.</title>
        <authorList>
            <person name="Klenk H.-P."/>
        </authorList>
    </citation>
    <scope>NUCLEOTIDE SEQUENCE [LARGE SCALE GENOMIC DNA]</scope>
    <source>
        <strain evidence="2 3">DSM 15797</strain>
    </source>
</reference>
<protein>
    <submittedName>
        <fullName evidence="2">Uncharacterized protein</fullName>
    </submittedName>
</protein>
<keyword evidence="3" id="KW-1185">Reference proteome</keyword>
<evidence type="ECO:0000313" key="3">
    <source>
        <dbReference type="Proteomes" id="UP001296993"/>
    </source>
</evidence>